<keyword evidence="6 9" id="KW-1133">Transmembrane helix</keyword>
<evidence type="ECO:0000256" key="7">
    <source>
        <dbReference type="ARBA" id="ARBA00023136"/>
    </source>
</evidence>
<keyword evidence="3" id="KW-1003">Cell membrane</keyword>
<evidence type="ECO:0000256" key="3">
    <source>
        <dbReference type="ARBA" id="ARBA00022475"/>
    </source>
</evidence>
<feature type="transmembrane region" description="Helical" evidence="9">
    <location>
        <begin position="301"/>
        <end position="319"/>
    </location>
</feature>
<evidence type="ECO:0000256" key="6">
    <source>
        <dbReference type="ARBA" id="ARBA00022989"/>
    </source>
</evidence>
<evidence type="ECO:0000256" key="2">
    <source>
        <dbReference type="ARBA" id="ARBA00022448"/>
    </source>
</evidence>
<evidence type="ECO:0000313" key="10">
    <source>
        <dbReference type="EMBL" id="AZZ51693.1"/>
    </source>
</evidence>
<organism evidence="10 11">
    <name type="scientific">Rathayibacter festucae DSM 15932</name>
    <dbReference type="NCBI Taxonomy" id="1328866"/>
    <lineage>
        <taxon>Bacteria</taxon>
        <taxon>Bacillati</taxon>
        <taxon>Actinomycetota</taxon>
        <taxon>Actinomycetes</taxon>
        <taxon>Micrococcales</taxon>
        <taxon>Microbacteriaceae</taxon>
        <taxon>Rathayibacter</taxon>
    </lineage>
</organism>
<dbReference type="Pfam" id="PF02653">
    <property type="entry name" value="BPD_transp_2"/>
    <property type="match status" value="1"/>
</dbReference>
<keyword evidence="4" id="KW-0997">Cell inner membrane</keyword>
<dbReference type="InterPro" id="IPR001851">
    <property type="entry name" value="ABC_transp_permease"/>
</dbReference>
<feature type="transmembrane region" description="Helical" evidence="9">
    <location>
        <begin position="158"/>
        <end position="178"/>
    </location>
</feature>
<evidence type="ECO:0000256" key="5">
    <source>
        <dbReference type="ARBA" id="ARBA00022692"/>
    </source>
</evidence>
<dbReference type="GO" id="GO:0022857">
    <property type="term" value="F:transmembrane transporter activity"/>
    <property type="evidence" value="ECO:0007669"/>
    <property type="project" value="InterPro"/>
</dbReference>
<reference evidence="10 11" key="1">
    <citation type="submission" date="2018-03" db="EMBL/GenBank/DDBJ databases">
        <title>Bacteriophage NCPPB3778 and a type I-E CRISPR drive the evolution of the US Biological Select Agent, Rathayibacter toxicus.</title>
        <authorList>
            <person name="Davis E.W.II."/>
            <person name="Tabima J.F."/>
            <person name="Weisberg A.J."/>
            <person name="Dantas Lopes L."/>
            <person name="Wiseman M.S."/>
            <person name="Wiseman M.S."/>
            <person name="Pupko T."/>
            <person name="Belcher M.S."/>
            <person name="Sechler A.J."/>
            <person name="Tancos M.A."/>
            <person name="Schroeder B.K."/>
            <person name="Murray T.D."/>
            <person name="Luster D.G."/>
            <person name="Schneider W.L."/>
            <person name="Rogers E."/>
            <person name="Andreote F.D."/>
            <person name="Grunwald N.J."/>
            <person name="Putnam M.L."/>
            <person name="Chang J.H."/>
        </authorList>
    </citation>
    <scope>NUCLEOTIDE SEQUENCE [LARGE SCALE GENOMIC DNA]</scope>
    <source>
        <strain evidence="10 11">DSM 15932</strain>
    </source>
</reference>
<feature type="transmembrane region" description="Helical" evidence="9">
    <location>
        <begin position="123"/>
        <end position="146"/>
    </location>
</feature>
<evidence type="ECO:0000313" key="11">
    <source>
        <dbReference type="Proteomes" id="UP000285317"/>
    </source>
</evidence>
<feature type="transmembrane region" description="Helical" evidence="9">
    <location>
        <begin position="276"/>
        <end position="294"/>
    </location>
</feature>
<keyword evidence="5 9" id="KW-0812">Transmembrane</keyword>
<dbReference type="PANTHER" id="PTHR32196:SF21">
    <property type="entry name" value="ABC TRANSPORTER PERMEASE PROTEIN YPHD-RELATED"/>
    <property type="match status" value="1"/>
</dbReference>
<evidence type="ECO:0000256" key="8">
    <source>
        <dbReference type="SAM" id="MobiDB-lite"/>
    </source>
</evidence>
<evidence type="ECO:0000256" key="9">
    <source>
        <dbReference type="SAM" id="Phobius"/>
    </source>
</evidence>
<feature type="transmembrane region" description="Helical" evidence="9">
    <location>
        <begin position="325"/>
        <end position="346"/>
    </location>
</feature>
<feature type="transmembrane region" description="Helical" evidence="9">
    <location>
        <begin position="99"/>
        <end position="117"/>
    </location>
</feature>
<feature type="transmembrane region" description="Helical" evidence="9">
    <location>
        <begin position="45"/>
        <end position="66"/>
    </location>
</feature>
<feature type="transmembrane region" description="Helical" evidence="9">
    <location>
        <begin position="242"/>
        <end position="264"/>
    </location>
</feature>
<sequence>MGRRDQGAAHPARPRPRGPPRERGPLVTAVALPVSESRRALAVRLLAPAAVVLLLAVFGASVPGYFAPTNLLNVASAGALLLIAACAMTLVVRAGGIDLSIGIAIDLAALGATALIADGYVTWFAVLIGLGFGTLAGVVNAVLVIVLRIRAFLATLSVWFIGTSAQQLLTGGGAPIYLRRQATPDAFAAWGNATVLGIGVPVLLAIAVAVAVWLLLDRTRWGRVLTAAGEQPGATRIAGRRVGISLASAFVVAALIGALAGIALASRSYGYSPASGQLYVLDAIGAVFIGATLSAHGRPNVLGTVLGVLIFGLINNGLVLLGVSFYWQGLVRGSVLLLLLLATALLRRESIAPPLRTLLTSRR</sequence>
<gene>
    <name evidence="10" type="ORF">C1I64_06275</name>
</gene>
<dbReference type="PANTHER" id="PTHR32196">
    <property type="entry name" value="ABC TRANSPORTER PERMEASE PROTEIN YPHD-RELATED-RELATED"/>
    <property type="match status" value="1"/>
</dbReference>
<dbReference type="EMBL" id="CP028137">
    <property type="protein sequence ID" value="AZZ51693.1"/>
    <property type="molecule type" value="Genomic_DNA"/>
</dbReference>
<comment type="subcellular location">
    <subcellularLocation>
        <location evidence="1">Cell membrane</location>
        <topology evidence="1">Multi-pass membrane protein</topology>
    </subcellularLocation>
</comment>
<evidence type="ECO:0000256" key="4">
    <source>
        <dbReference type="ARBA" id="ARBA00022519"/>
    </source>
</evidence>
<feature type="region of interest" description="Disordered" evidence="8">
    <location>
        <begin position="1"/>
        <end position="24"/>
    </location>
</feature>
<dbReference type="GO" id="GO:0005886">
    <property type="term" value="C:plasma membrane"/>
    <property type="evidence" value="ECO:0007669"/>
    <property type="project" value="UniProtKB-SubCell"/>
</dbReference>
<dbReference type="Proteomes" id="UP000285317">
    <property type="component" value="Chromosome"/>
</dbReference>
<dbReference type="AlphaFoldDB" id="A0A3Q9UVQ4"/>
<feature type="transmembrane region" description="Helical" evidence="9">
    <location>
        <begin position="72"/>
        <end position="92"/>
    </location>
</feature>
<name>A0A3Q9UVQ4_9MICO</name>
<feature type="transmembrane region" description="Helical" evidence="9">
    <location>
        <begin position="190"/>
        <end position="216"/>
    </location>
</feature>
<protein>
    <submittedName>
        <fullName evidence="10">Branched-chain amino acid ABC transporter permease</fullName>
    </submittedName>
</protein>
<keyword evidence="2" id="KW-0813">Transport</keyword>
<keyword evidence="7 9" id="KW-0472">Membrane</keyword>
<accession>A0A3Q9UVQ4</accession>
<proteinExistence type="predicted"/>
<dbReference type="KEGG" id="rfs:C1I64_06275"/>
<evidence type="ECO:0000256" key="1">
    <source>
        <dbReference type="ARBA" id="ARBA00004651"/>
    </source>
</evidence>
<dbReference type="CDD" id="cd06579">
    <property type="entry name" value="TM_PBP1_transp_AraH_like"/>
    <property type="match status" value="1"/>
</dbReference>